<accession>A0A1I5PLR9</accession>
<dbReference type="Proteomes" id="UP000198892">
    <property type="component" value="Unassembled WGS sequence"/>
</dbReference>
<gene>
    <name evidence="8" type="ORF">SAMN05518683_104168</name>
</gene>
<evidence type="ECO:0000313" key="8">
    <source>
        <dbReference type="EMBL" id="SFP35004.1"/>
    </source>
</evidence>
<dbReference type="InterPro" id="IPR050930">
    <property type="entry name" value="MFS_Vesicular_Transporter"/>
</dbReference>
<protein>
    <submittedName>
        <fullName evidence="8">Polyol permease family</fullName>
    </submittedName>
</protein>
<evidence type="ECO:0000256" key="4">
    <source>
        <dbReference type="ARBA" id="ARBA00022989"/>
    </source>
</evidence>
<dbReference type="GO" id="GO:0005886">
    <property type="term" value="C:plasma membrane"/>
    <property type="evidence" value="ECO:0007669"/>
    <property type="project" value="UniProtKB-SubCell"/>
</dbReference>
<evidence type="ECO:0000256" key="5">
    <source>
        <dbReference type="ARBA" id="ARBA00023136"/>
    </source>
</evidence>
<feature type="transmembrane region" description="Helical" evidence="6">
    <location>
        <begin position="149"/>
        <end position="168"/>
    </location>
</feature>
<feature type="transmembrane region" description="Helical" evidence="6">
    <location>
        <begin position="61"/>
        <end position="80"/>
    </location>
</feature>
<dbReference type="PROSITE" id="PS50850">
    <property type="entry name" value="MFS"/>
    <property type="match status" value="1"/>
</dbReference>
<dbReference type="AlphaFoldDB" id="A0A1I5PLR9"/>
<feature type="transmembrane region" description="Helical" evidence="6">
    <location>
        <begin position="321"/>
        <end position="344"/>
    </location>
</feature>
<dbReference type="PANTHER" id="PTHR23506">
    <property type="entry name" value="GH10249P"/>
    <property type="match status" value="1"/>
</dbReference>
<feature type="transmembrane region" description="Helical" evidence="6">
    <location>
        <begin position="242"/>
        <end position="260"/>
    </location>
</feature>
<feature type="transmembrane region" description="Helical" evidence="6">
    <location>
        <begin position="117"/>
        <end position="137"/>
    </location>
</feature>
<keyword evidence="3 6" id="KW-0812">Transmembrane</keyword>
<comment type="subcellular location">
    <subcellularLocation>
        <location evidence="1">Cell membrane</location>
        <topology evidence="1">Multi-pass membrane protein</topology>
    </subcellularLocation>
</comment>
<dbReference type="CDD" id="cd17337">
    <property type="entry name" value="MFS_CsbX"/>
    <property type="match status" value="1"/>
</dbReference>
<dbReference type="RefSeq" id="WP_093335802.1">
    <property type="nucleotide sequence ID" value="NZ_FOXD01000004.1"/>
</dbReference>
<name>A0A1I5PLR9_9BACI</name>
<evidence type="ECO:0000256" key="6">
    <source>
        <dbReference type="SAM" id="Phobius"/>
    </source>
</evidence>
<reference evidence="9" key="1">
    <citation type="submission" date="2016-10" db="EMBL/GenBank/DDBJ databases">
        <authorList>
            <person name="Varghese N."/>
            <person name="Submissions S."/>
        </authorList>
    </citation>
    <scope>NUCLEOTIDE SEQUENCE [LARGE SCALE GENOMIC DNA]</scope>
    <source>
        <strain evidence="9">S7</strain>
    </source>
</reference>
<dbReference type="SUPFAM" id="SSF103473">
    <property type="entry name" value="MFS general substrate transporter"/>
    <property type="match status" value="1"/>
</dbReference>
<keyword evidence="9" id="KW-1185">Reference proteome</keyword>
<dbReference type="GO" id="GO:0022857">
    <property type="term" value="F:transmembrane transporter activity"/>
    <property type="evidence" value="ECO:0007669"/>
    <property type="project" value="InterPro"/>
</dbReference>
<evidence type="ECO:0000256" key="1">
    <source>
        <dbReference type="ARBA" id="ARBA00004651"/>
    </source>
</evidence>
<dbReference type="InterPro" id="IPR036259">
    <property type="entry name" value="MFS_trans_sf"/>
</dbReference>
<evidence type="ECO:0000259" key="7">
    <source>
        <dbReference type="PROSITE" id="PS50850"/>
    </source>
</evidence>
<feature type="transmembrane region" description="Helical" evidence="6">
    <location>
        <begin position="356"/>
        <end position="376"/>
    </location>
</feature>
<evidence type="ECO:0000256" key="2">
    <source>
        <dbReference type="ARBA" id="ARBA00022448"/>
    </source>
</evidence>
<feature type="transmembrane region" description="Helical" evidence="6">
    <location>
        <begin position="21"/>
        <end position="41"/>
    </location>
</feature>
<keyword evidence="2" id="KW-0813">Transport</keyword>
<keyword evidence="5 6" id="KW-0472">Membrane</keyword>
<proteinExistence type="predicted"/>
<dbReference type="OrthoDB" id="3522477at2"/>
<dbReference type="InterPro" id="IPR020846">
    <property type="entry name" value="MFS_dom"/>
</dbReference>
<dbReference type="PANTHER" id="PTHR23506:SF23">
    <property type="entry name" value="GH10249P"/>
    <property type="match status" value="1"/>
</dbReference>
<dbReference type="EMBL" id="FOXD01000004">
    <property type="protein sequence ID" value="SFP35004.1"/>
    <property type="molecule type" value="Genomic_DNA"/>
</dbReference>
<evidence type="ECO:0000313" key="9">
    <source>
        <dbReference type="Proteomes" id="UP000198892"/>
    </source>
</evidence>
<feature type="transmembrane region" description="Helical" evidence="6">
    <location>
        <begin position="266"/>
        <end position="286"/>
    </location>
</feature>
<feature type="domain" description="Major facilitator superfamily (MFS) profile" evidence="7">
    <location>
        <begin position="19"/>
        <end position="411"/>
    </location>
</feature>
<sequence length="423" mass="46136">MSTAVKQGNILDKAGLPSHLFWGYLGVIIFMMGDGLEIGWLSPYLVDKGLSVSHAGFLFTAYGITVAISSWLSGVLLEAFGAKKTMLMGLIVYLVGTIGFVGFAIPNLWYPLMLLTYAIRGFGYPLFAFSFLVWIAYRTPSKQLGKAVGWFWFVFTGGLNVAGAYYSIWAIENLGHINTLWTAALWVSLGAVFALLFNKDKIEESTNDVEESKAKEIVKGITILKNEPKVAMAGIVRVINQTAQYAFPIFLPTYLATYGYDTSLWLSIWGSIFVANIVFNIVFGVLGDKMGWRNTVMWFGGVGCGIFTLTLYYIPQIFGDNMFLLATAGLLWGTCLAGYVPLSALVPSLVNEDKGAAMSILNLGAGLCVFTGPMIVALTYDFIGAGGVIWVLAALYFGGAFMTKFITLPGNRKTVEVIEEKEA</sequence>
<dbReference type="Gene3D" id="1.20.1250.20">
    <property type="entry name" value="MFS general substrate transporter like domains"/>
    <property type="match status" value="2"/>
</dbReference>
<dbReference type="InterPro" id="IPR011701">
    <property type="entry name" value="MFS"/>
</dbReference>
<dbReference type="Pfam" id="PF07690">
    <property type="entry name" value="MFS_1"/>
    <property type="match status" value="2"/>
</dbReference>
<keyword evidence="4 6" id="KW-1133">Transmembrane helix</keyword>
<dbReference type="STRING" id="1884432.SAMN05518683_104168"/>
<dbReference type="NCBIfam" id="TIGR00897">
    <property type="entry name" value="2A0118"/>
    <property type="match status" value="1"/>
</dbReference>
<feature type="transmembrane region" description="Helical" evidence="6">
    <location>
        <begin position="382"/>
        <end position="403"/>
    </location>
</feature>
<evidence type="ECO:0000256" key="3">
    <source>
        <dbReference type="ARBA" id="ARBA00022692"/>
    </source>
</evidence>
<organism evidence="8 9">
    <name type="scientific">Salibacterium halotolerans</name>
    <dbReference type="NCBI Taxonomy" id="1884432"/>
    <lineage>
        <taxon>Bacteria</taxon>
        <taxon>Bacillati</taxon>
        <taxon>Bacillota</taxon>
        <taxon>Bacilli</taxon>
        <taxon>Bacillales</taxon>
        <taxon>Bacillaceae</taxon>
    </lineage>
</organism>
<feature type="transmembrane region" description="Helical" evidence="6">
    <location>
        <begin position="87"/>
        <end position="105"/>
    </location>
</feature>
<dbReference type="InterPro" id="IPR004748">
    <property type="entry name" value="Polyol_permease-like"/>
</dbReference>
<feature type="transmembrane region" description="Helical" evidence="6">
    <location>
        <begin position="298"/>
        <end position="315"/>
    </location>
</feature>
<feature type="transmembrane region" description="Helical" evidence="6">
    <location>
        <begin position="180"/>
        <end position="197"/>
    </location>
</feature>